<feature type="region of interest" description="Disordered" evidence="1">
    <location>
        <begin position="113"/>
        <end position="137"/>
    </location>
</feature>
<dbReference type="AlphaFoldDB" id="A0A2T7CMQ4"/>
<feature type="region of interest" description="Disordered" evidence="1">
    <location>
        <begin position="1"/>
        <end position="22"/>
    </location>
</feature>
<keyword evidence="3" id="KW-1185">Reference proteome</keyword>
<feature type="region of interest" description="Disordered" evidence="1">
    <location>
        <begin position="166"/>
        <end position="186"/>
    </location>
</feature>
<proteinExistence type="predicted"/>
<protein>
    <submittedName>
        <fullName evidence="2">Uncharacterized protein</fullName>
    </submittedName>
</protein>
<dbReference type="PANTHER" id="PTHR33063:SF13">
    <property type="entry name" value="OS02G0583500 PROTEIN"/>
    <property type="match status" value="1"/>
</dbReference>
<feature type="compositionally biased region" description="Polar residues" evidence="1">
    <location>
        <begin position="113"/>
        <end position="129"/>
    </location>
</feature>
<feature type="region of interest" description="Disordered" evidence="1">
    <location>
        <begin position="35"/>
        <end position="72"/>
    </location>
</feature>
<reference evidence="2 3" key="1">
    <citation type="submission" date="2018-04" db="EMBL/GenBank/DDBJ databases">
        <title>WGS assembly of Panicum hallii var. hallii HAL2.</title>
        <authorList>
            <person name="Lovell J."/>
            <person name="Jenkins J."/>
            <person name="Lowry D."/>
            <person name="Mamidi S."/>
            <person name="Sreedasyam A."/>
            <person name="Weng X."/>
            <person name="Barry K."/>
            <person name="Bonette J."/>
            <person name="Campitelli B."/>
            <person name="Daum C."/>
            <person name="Gordon S."/>
            <person name="Gould B."/>
            <person name="Lipzen A."/>
            <person name="MacQueen A."/>
            <person name="Palacio-Mejia J."/>
            <person name="Plott C."/>
            <person name="Shakirov E."/>
            <person name="Shu S."/>
            <person name="Yoshinaga Y."/>
            <person name="Zane M."/>
            <person name="Rokhsar D."/>
            <person name="Grimwood J."/>
            <person name="Schmutz J."/>
            <person name="Juenger T."/>
        </authorList>
    </citation>
    <scope>NUCLEOTIDE SEQUENCE [LARGE SCALE GENOMIC DNA]</scope>
    <source>
        <strain evidence="3">cv. HAL2</strain>
    </source>
</reference>
<dbReference type="OrthoDB" id="688938at2759"/>
<organism evidence="2 3">
    <name type="scientific">Panicum hallii var. hallii</name>
    <dbReference type="NCBI Taxonomy" id="1504633"/>
    <lineage>
        <taxon>Eukaryota</taxon>
        <taxon>Viridiplantae</taxon>
        <taxon>Streptophyta</taxon>
        <taxon>Embryophyta</taxon>
        <taxon>Tracheophyta</taxon>
        <taxon>Spermatophyta</taxon>
        <taxon>Magnoliopsida</taxon>
        <taxon>Liliopsida</taxon>
        <taxon>Poales</taxon>
        <taxon>Poaceae</taxon>
        <taxon>PACMAD clade</taxon>
        <taxon>Panicoideae</taxon>
        <taxon>Panicodae</taxon>
        <taxon>Paniceae</taxon>
        <taxon>Panicinae</taxon>
        <taxon>Panicum</taxon>
        <taxon>Panicum sect. Panicum</taxon>
    </lineage>
</organism>
<feature type="compositionally biased region" description="Polar residues" evidence="1">
    <location>
        <begin position="174"/>
        <end position="183"/>
    </location>
</feature>
<name>A0A2T7CMQ4_9POAL</name>
<dbReference type="PANTHER" id="PTHR33063">
    <property type="entry name" value="OS02G0583500 PROTEIN"/>
    <property type="match status" value="1"/>
</dbReference>
<dbReference type="Gramene" id="PUZ44606">
    <property type="protein sequence ID" value="PUZ44606"/>
    <property type="gene ID" value="GQ55_8G119300"/>
</dbReference>
<evidence type="ECO:0000256" key="1">
    <source>
        <dbReference type="SAM" id="MobiDB-lite"/>
    </source>
</evidence>
<accession>A0A2T7CMQ4</accession>
<sequence length="362" mass="40920">MLTKGGQKNPRGVRVAAEPPLHPYEEERLKQCMQNSVGCNNLEERNKTNQRNRDDSESDYDPSQDDTGEADLIDDDIAKVLIIPSSELRCTNKVKFRSRKRVYADLRPTTLTRSWGSNTQPEASLTSSDIHVPPPSHPDVSRAVELGNSTYHTQPAHVDNNTMADGADGITQPVGDNQMTNEGGQERWNRGVNMGHGLQRMSQARRGKLPVVITEGNIRPLVPLVAAKFATKCNIAARNHVPMLKHWKEYNKHPTLINLFMGRLRAKFDIDTNDAIVRNSCLEMMKSAVRQQQHRLNNKYFDPFSLHLVTKTSPVKSTSNELWIDLEACQTNKDNRANIKFHQTTRSSGYLVFLENLVREPC</sequence>
<evidence type="ECO:0000313" key="3">
    <source>
        <dbReference type="Proteomes" id="UP000244336"/>
    </source>
</evidence>
<feature type="compositionally biased region" description="Basic and acidic residues" evidence="1">
    <location>
        <begin position="42"/>
        <end position="55"/>
    </location>
</feature>
<dbReference type="EMBL" id="CM009756">
    <property type="protein sequence ID" value="PUZ44606.1"/>
    <property type="molecule type" value="Genomic_DNA"/>
</dbReference>
<gene>
    <name evidence="2" type="ORF">GQ55_8G119300</name>
</gene>
<evidence type="ECO:0000313" key="2">
    <source>
        <dbReference type="EMBL" id="PUZ44606.1"/>
    </source>
</evidence>
<dbReference type="Proteomes" id="UP000244336">
    <property type="component" value="Chromosome 8"/>
</dbReference>
<feature type="compositionally biased region" description="Acidic residues" evidence="1">
    <location>
        <begin position="56"/>
        <end position="72"/>
    </location>
</feature>